<accession>A0A392Q2N0</accession>
<feature type="non-terminal residue" evidence="2">
    <location>
        <position position="1"/>
    </location>
</feature>
<proteinExistence type="predicted"/>
<evidence type="ECO:0000256" key="1">
    <source>
        <dbReference type="SAM" id="MobiDB-lite"/>
    </source>
</evidence>
<protein>
    <submittedName>
        <fullName evidence="2">Uncharacterized protein</fullName>
    </submittedName>
</protein>
<dbReference type="Proteomes" id="UP000265520">
    <property type="component" value="Unassembled WGS sequence"/>
</dbReference>
<keyword evidence="3" id="KW-1185">Reference proteome</keyword>
<reference evidence="2 3" key="1">
    <citation type="journal article" date="2018" name="Front. Plant Sci.">
        <title>Red Clover (Trifolium pratense) and Zigzag Clover (T. medium) - A Picture of Genomic Similarities and Differences.</title>
        <authorList>
            <person name="Dluhosova J."/>
            <person name="Istvanek J."/>
            <person name="Nedelnik J."/>
            <person name="Repkova J."/>
        </authorList>
    </citation>
    <scope>NUCLEOTIDE SEQUENCE [LARGE SCALE GENOMIC DNA]</scope>
    <source>
        <strain evidence="3">cv. 10/8</strain>
        <tissue evidence="2">Leaf</tissue>
    </source>
</reference>
<organism evidence="2 3">
    <name type="scientific">Trifolium medium</name>
    <dbReference type="NCBI Taxonomy" id="97028"/>
    <lineage>
        <taxon>Eukaryota</taxon>
        <taxon>Viridiplantae</taxon>
        <taxon>Streptophyta</taxon>
        <taxon>Embryophyta</taxon>
        <taxon>Tracheophyta</taxon>
        <taxon>Spermatophyta</taxon>
        <taxon>Magnoliopsida</taxon>
        <taxon>eudicotyledons</taxon>
        <taxon>Gunneridae</taxon>
        <taxon>Pentapetalae</taxon>
        <taxon>rosids</taxon>
        <taxon>fabids</taxon>
        <taxon>Fabales</taxon>
        <taxon>Fabaceae</taxon>
        <taxon>Papilionoideae</taxon>
        <taxon>50 kb inversion clade</taxon>
        <taxon>NPAAA clade</taxon>
        <taxon>Hologalegina</taxon>
        <taxon>IRL clade</taxon>
        <taxon>Trifolieae</taxon>
        <taxon>Trifolium</taxon>
    </lineage>
</organism>
<evidence type="ECO:0000313" key="2">
    <source>
        <dbReference type="EMBL" id="MCI18099.1"/>
    </source>
</evidence>
<dbReference type="AlphaFoldDB" id="A0A392Q2N0"/>
<name>A0A392Q2N0_9FABA</name>
<sequence length="42" mass="4690">ISQLRAAPPGLRNAREEHMKVRDAPLESARRAEVRTIPVSNP</sequence>
<dbReference type="EMBL" id="LXQA010108505">
    <property type="protein sequence ID" value="MCI18099.1"/>
    <property type="molecule type" value="Genomic_DNA"/>
</dbReference>
<comment type="caution">
    <text evidence="2">The sequence shown here is derived from an EMBL/GenBank/DDBJ whole genome shotgun (WGS) entry which is preliminary data.</text>
</comment>
<feature type="region of interest" description="Disordered" evidence="1">
    <location>
        <begin position="1"/>
        <end position="42"/>
    </location>
</feature>
<feature type="compositionally biased region" description="Basic and acidic residues" evidence="1">
    <location>
        <begin position="13"/>
        <end position="34"/>
    </location>
</feature>
<evidence type="ECO:0000313" key="3">
    <source>
        <dbReference type="Proteomes" id="UP000265520"/>
    </source>
</evidence>